<dbReference type="AlphaFoldDB" id="A0AAD3TSD8"/>
<dbReference type="EMBL" id="BTCM01000002">
    <property type="protein sequence ID" value="GMK55606.1"/>
    <property type="molecule type" value="Genomic_DNA"/>
</dbReference>
<proteinExistence type="predicted"/>
<reference evidence="2" key="2">
    <citation type="submission" date="2023-06" db="EMBL/GenBank/DDBJ databases">
        <authorList>
            <person name="Kobayashi Y."/>
            <person name="Kayamori A."/>
            <person name="Aoki K."/>
            <person name="Shiwa Y."/>
            <person name="Fujita N."/>
            <person name="Sugita T."/>
            <person name="Iwasaki W."/>
            <person name="Tanaka N."/>
            <person name="Takashima M."/>
        </authorList>
    </citation>
    <scope>NUCLEOTIDE SEQUENCE</scope>
    <source>
        <strain evidence="2">HIS016</strain>
    </source>
</reference>
<reference evidence="2" key="1">
    <citation type="journal article" date="2023" name="BMC Genomics">
        <title>Chromosome-level genome assemblies of Cutaneotrichosporon spp. (Trichosporonales, Basidiomycota) reveal imbalanced evolution between nucleotide sequences and chromosome synteny.</title>
        <authorList>
            <person name="Kobayashi Y."/>
            <person name="Kayamori A."/>
            <person name="Aoki K."/>
            <person name="Shiwa Y."/>
            <person name="Matsutani M."/>
            <person name="Fujita N."/>
            <person name="Sugita T."/>
            <person name="Iwasaki W."/>
            <person name="Tanaka N."/>
            <person name="Takashima M."/>
        </authorList>
    </citation>
    <scope>NUCLEOTIDE SEQUENCE</scope>
    <source>
        <strain evidence="2">HIS016</strain>
    </source>
</reference>
<protein>
    <submittedName>
        <fullName evidence="2">Uncharacterized protein</fullName>
    </submittedName>
</protein>
<feature type="compositionally biased region" description="Polar residues" evidence="1">
    <location>
        <begin position="58"/>
        <end position="74"/>
    </location>
</feature>
<dbReference type="Proteomes" id="UP001222932">
    <property type="component" value="Unassembled WGS sequence"/>
</dbReference>
<sequence>MNPYQYPNSYPCASPNYAYAYSATPNHYIQMPRGPYDAPAVVPIQPGMAPGQPYYSPTAPTSSGSDQGSQKSER</sequence>
<evidence type="ECO:0000313" key="2">
    <source>
        <dbReference type="EMBL" id="GMK55606.1"/>
    </source>
</evidence>
<feature type="region of interest" description="Disordered" evidence="1">
    <location>
        <begin position="47"/>
        <end position="74"/>
    </location>
</feature>
<comment type="caution">
    <text evidence="2">The sequence shown here is derived from an EMBL/GenBank/DDBJ whole genome shotgun (WGS) entry which is preliminary data.</text>
</comment>
<keyword evidence="3" id="KW-1185">Reference proteome</keyword>
<evidence type="ECO:0000313" key="3">
    <source>
        <dbReference type="Proteomes" id="UP001222932"/>
    </source>
</evidence>
<name>A0AAD3TSD8_9TREE</name>
<evidence type="ECO:0000256" key="1">
    <source>
        <dbReference type="SAM" id="MobiDB-lite"/>
    </source>
</evidence>
<gene>
    <name evidence="2" type="ORF">CspeluHIS016_0206620</name>
</gene>
<accession>A0AAD3TSD8</accession>
<organism evidence="2 3">
    <name type="scientific">Cutaneotrichosporon spelunceum</name>
    <dbReference type="NCBI Taxonomy" id="1672016"/>
    <lineage>
        <taxon>Eukaryota</taxon>
        <taxon>Fungi</taxon>
        <taxon>Dikarya</taxon>
        <taxon>Basidiomycota</taxon>
        <taxon>Agaricomycotina</taxon>
        <taxon>Tremellomycetes</taxon>
        <taxon>Trichosporonales</taxon>
        <taxon>Trichosporonaceae</taxon>
        <taxon>Cutaneotrichosporon</taxon>
    </lineage>
</organism>